<dbReference type="WBParaSite" id="Pan_g11514.t1">
    <property type="protein sequence ID" value="Pan_g11514.t1"/>
    <property type="gene ID" value="Pan_g11514"/>
</dbReference>
<dbReference type="Proteomes" id="UP000492821">
    <property type="component" value="Unassembled WGS sequence"/>
</dbReference>
<dbReference type="AlphaFoldDB" id="A0A7E4UQI8"/>
<protein>
    <submittedName>
        <fullName evidence="2">Ovule protein</fullName>
    </submittedName>
</protein>
<evidence type="ECO:0000313" key="1">
    <source>
        <dbReference type="Proteomes" id="UP000492821"/>
    </source>
</evidence>
<sequence>MSRNFYRPEYDESRAIPSLTTLEKRRICFDIVYVYKIFNHLYTAFPHLITFKASSTRAGGHYVIPKCSTHTKNSLSFRTAPILNKLNCNIQTPPFCPNSSPKVCLVQTY</sequence>
<accession>A0A7E4UQI8</accession>
<organism evidence="1 2">
    <name type="scientific">Panagrellus redivivus</name>
    <name type="common">Microworm</name>
    <dbReference type="NCBI Taxonomy" id="6233"/>
    <lineage>
        <taxon>Eukaryota</taxon>
        <taxon>Metazoa</taxon>
        <taxon>Ecdysozoa</taxon>
        <taxon>Nematoda</taxon>
        <taxon>Chromadorea</taxon>
        <taxon>Rhabditida</taxon>
        <taxon>Tylenchina</taxon>
        <taxon>Panagrolaimomorpha</taxon>
        <taxon>Panagrolaimoidea</taxon>
        <taxon>Panagrolaimidae</taxon>
        <taxon>Panagrellus</taxon>
    </lineage>
</organism>
<evidence type="ECO:0000313" key="2">
    <source>
        <dbReference type="WBParaSite" id="Pan_g11514.t1"/>
    </source>
</evidence>
<keyword evidence="1" id="KW-1185">Reference proteome</keyword>
<name>A0A7E4UQI8_PANRE</name>
<reference evidence="2" key="2">
    <citation type="submission" date="2020-10" db="UniProtKB">
        <authorList>
            <consortium name="WormBaseParasite"/>
        </authorList>
    </citation>
    <scope>IDENTIFICATION</scope>
</reference>
<reference evidence="1" key="1">
    <citation type="journal article" date="2013" name="Genetics">
        <title>The draft genome and transcriptome of Panagrellus redivivus are shaped by the harsh demands of a free-living lifestyle.</title>
        <authorList>
            <person name="Srinivasan J."/>
            <person name="Dillman A.R."/>
            <person name="Macchietto M.G."/>
            <person name="Heikkinen L."/>
            <person name="Lakso M."/>
            <person name="Fracchia K.M."/>
            <person name="Antoshechkin I."/>
            <person name="Mortazavi A."/>
            <person name="Wong G."/>
            <person name="Sternberg P.W."/>
        </authorList>
    </citation>
    <scope>NUCLEOTIDE SEQUENCE [LARGE SCALE GENOMIC DNA]</scope>
    <source>
        <strain evidence="1">MT8872</strain>
    </source>
</reference>
<proteinExistence type="predicted"/>